<sequence length="129" mass="14374">AVPCSFHSYYAAQCALWQAAYEVTARTGEALSGRIYLVPANPTPEQIEVIRRDGYDPDQLADGFAELVERLALDFVLLDLDFGIDISTMSLIALADALLVLMRHDKRDYQGTSVIIELARQLDVPEIFL</sequence>
<organism evidence="2 3">
    <name type="scientific">Candidatus Thermofonsia Clade 1 bacterium</name>
    <dbReference type="NCBI Taxonomy" id="2364210"/>
    <lineage>
        <taxon>Bacteria</taxon>
        <taxon>Bacillati</taxon>
        <taxon>Chloroflexota</taxon>
        <taxon>Candidatus Thermofontia</taxon>
        <taxon>Candidatus Thermofonsia Clade 1</taxon>
    </lineage>
</organism>
<dbReference type="Gene3D" id="3.40.50.300">
    <property type="entry name" value="P-loop containing nucleotide triphosphate hydrolases"/>
    <property type="match status" value="1"/>
</dbReference>
<dbReference type="EMBL" id="PGTM01000691">
    <property type="protein sequence ID" value="PJF33919.1"/>
    <property type="molecule type" value="Genomic_DNA"/>
</dbReference>
<dbReference type="AlphaFoldDB" id="A0A2M8P8R2"/>
<dbReference type="SUPFAM" id="SSF52540">
    <property type="entry name" value="P-loop containing nucleoside triphosphate hydrolases"/>
    <property type="match status" value="1"/>
</dbReference>
<dbReference type="EMBL" id="PGTM01000692">
    <property type="protein sequence ID" value="PJF33917.1"/>
    <property type="molecule type" value="Genomic_DNA"/>
</dbReference>
<protein>
    <submittedName>
        <fullName evidence="2">CDP-3, 6-dideoxy-D-glycero-L-glycero-4-hexulose-4-reductase</fullName>
    </submittedName>
</protein>
<accession>A0A2M8P8R2</accession>
<reference evidence="2 3" key="1">
    <citation type="submission" date="2017-11" db="EMBL/GenBank/DDBJ databases">
        <title>Evolution of Phototrophy in the Chloroflexi Phylum Driven by Horizontal Gene Transfer.</title>
        <authorList>
            <person name="Ward L.M."/>
            <person name="Hemp J."/>
            <person name="Shih P.M."/>
            <person name="Mcglynn S.E."/>
            <person name="Fischer W."/>
        </authorList>
    </citation>
    <scope>NUCLEOTIDE SEQUENCE [LARGE SCALE GENOMIC DNA]</scope>
    <source>
        <strain evidence="2">JP3_13</strain>
    </source>
</reference>
<dbReference type="InterPro" id="IPR027417">
    <property type="entry name" value="P-loop_NTPase"/>
</dbReference>
<proteinExistence type="predicted"/>
<name>A0A2M8P8R2_9CHLR</name>
<evidence type="ECO:0000313" key="2">
    <source>
        <dbReference type="EMBL" id="PJF33919.1"/>
    </source>
</evidence>
<gene>
    <name evidence="2" type="ORF">CUN49_17395</name>
    <name evidence="1" type="ORF">CUN49_17400</name>
</gene>
<feature type="non-terminal residue" evidence="2">
    <location>
        <position position="129"/>
    </location>
</feature>
<feature type="non-terminal residue" evidence="2">
    <location>
        <position position="1"/>
    </location>
</feature>
<evidence type="ECO:0000313" key="3">
    <source>
        <dbReference type="Proteomes" id="UP000229681"/>
    </source>
</evidence>
<comment type="caution">
    <text evidence="2">The sequence shown here is derived from an EMBL/GenBank/DDBJ whole genome shotgun (WGS) entry which is preliminary data.</text>
</comment>
<dbReference type="Proteomes" id="UP000229681">
    <property type="component" value="Unassembled WGS sequence"/>
</dbReference>
<evidence type="ECO:0000313" key="1">
    <source>
        <dbReference type="EMBL" id="PJF33917.1"/>
    </source>
</evidence>